<keyword evidence="1" id="KW-0732">Signal</keyword>
<keyword evidence="3" id="KW-1185">Reference proteome</keyword>
<accession>A0ABV1GFH5</accession>
<evidence type="ECO:0000313" key="3">
    <source>
        <dbReference type="Proteomes" id="UP001477672"/>
    </source>
</evidence>
<organism evidence="2 3">
    <name type="scientific">Ruthenibacterium intestinale</name>
    <dbReference type="NCBI Taxonomy" id="3133163"/>
    <lineage>
        <taxon>Bacteria</taxon>
        <taxon>Bacillati</taxon>
        <taxon>Bacillota</taxon>
        <taxon>Clostridia</taxon>
        <taxon>Eubacteriales</taxon>
        <taxon>Oscillospiraceae</taxon>
        <taxon>Ruthenibacterium</taxon>
    </lineage>
</organism>
<evidence type="ECO:0000256" key="1">
    <source>
        <dbReference type="SAM" id="SignalP"/>
    </source>
</evidence>
<feature type="chain" id="PRO_5045728245" evidence="1">
    <location>
        <begin position="20"/>
        <end position="159"/>
    </location>
</feature>
<feature type="signal peptide" evidence="1">
    <location>
        <begin position="1"/>
        <end position="19"/>
    </location>
</feature>
<sequence>MKRFFAVLSVLCLCAGLFAACGGSSASYNVADVASAVESVCNIENPKEIEQDDLIYTMNLTEEDFVEFAGQQTLTNGKPGTVLVVKAAEGKADTVKTQLEAYRDGIVATWENYKDDFPIGYEQTQNGRVVVKGDYVVLAIAGEGVDYSAVDTAIDEALK</sequence>
<dbReference type="PROSITE" id="PS51257">
    <property type="entry name" value="PROKAR_LIPOPROTEIN"/>
    <property type="match status" value="1"/>
</dbReference>
<gene>
    <name evidence="2" type="ORF">WMO24_08815</name>
</gene>
<protein>
    <submittedName>
        <fullName evidence="2">DUF4358 domain-containing protein</fullName>
    </submittedName>
</protein>
<dbReference type="RefSeq" id="WP_349216038.1">
    <property type="nucleotide sequence ID" value="NZ_JBBMFA010000092.1"/>
</dbReference>
<evidence type="ECO:0000313" key="2">
    <source>
        <dbReference type="EMBL" id="MEQ2520529.1"/>
    </source>
</evidence>
<dbReference type="Proteomes" id="UP001477672">
    <property type="component" value="Unassembled WGS sequence"/>
</dbReference>
<proteinExistence type="predicted"/>
<name>A0ABV1GFH5_9FIRM</name>
<dbReference type="Pfam" id="PF14270">
    <property type="entry name" value="DUF4358"/>
    <property type="match status" value="1"/>
</dbReference>
<dbReference type="InterPro" id="IPR025648">
    <property type="entry name" value="DUF4358"/>
</dbReference>
<reference evidence="2 3" key="1">
    <citation type="submission" date="2024-03" db="EMBL/GenBank/DDBJ databases">
        <title>Human intestinal bacterial collection.</title>
        <authorList>
            <person name="Pauvert C."/>
            <person name="Hitch T.C.A."/>
            <person name="Clavel T."/>
        </authorList>
    </citation>
    <scope>NUCLEOTIDE SEQUENCE [LARGE SCALE GENOMIC DNA]</scope>
    <source>
        <strain evidence="2 3">CLA-JM-H11</strain>
    </source>
</reference>
<comment type="caution">
    <text evidence="2">The sequence shown here is derived from an EMBL/GenBank/DDBJ whole genome shotgun (WGS) entry which is preliminary data.</text>
</comment>
<dbReference type="EMBL" id="JBBMFA010000092">
    <property type="protein sequence ID" value="MEQ2520529.1"/>
    <property type="molecule type" value="Genomic_DNA"/>
</dbReference>